<name>A0A482TFH8_HALHI</name>
<organism evidence="1 2">
    <name type="scientific">Haloarcula hispanica</name>
    <dbReference type="NCBI Taxonomy" id="51589"/>
    <lineage>
        <taxon>Archaea</taxon>
        <taxon>Methanobacteriati</taxon>
        <taxon>Methanobacteriota</taxon>
        <taxon>Stenosarchaea group</taxon>
        <taxon>Halobacteria</taxon>
        <taxon>Halobacteriales</taxon>
        <taxon>Haloarculaceae</taxon>
        <taxon>Haloarcula</taxon>
    </lineage>
</organism>
<reference evidence="1 2" key="1">
    <citation type="submission" date="2018-12" db="EMBL/GenBank/DDBJ databases">
        <title>Draft genome sequence of Haloarcula hispinica strain 18.1, an halophilic archaeon isolated from Chott El Jerid of Southern Tunisia.</title>
        <authorList>
            <person name="Najjari A."/>
            <person name="Ben Dhia O."/>
            <person name="Ferjani R."/>
            <person name="Mahjoubi M."/>
            <person name="Sghaier H."/>
            <person name="Elshahed M."/>
            <person name="Ouzari H.I."/>
            <person name="Cherid A."/>
            <person name="Youssef N."/>
        </authorList>
    </citation>
    <scope>NUCLEOTIDE SEQUENCE [LARGE SCALE GENOMIC DNA]</scope>
    <source>
        <strain evidence="1 2">18.1</strain>
    </source>
</reference>
<sequence length="1393" mass="148143">MEGTVREVTPSELCDAVDPCEVTLVLGAPSVGKSHHLRRVGPSVERLAETTAIDDDELVVVDDFVSAVLHLGDDRDRLNVLFDRSGGAVIVTRPRSLDWLCRHGHLAPVAFHDRVDSVLVVRTPPAESHDAITEIRELTSQRRPPELGDGERTSLVERVTYPGYDFEDERLQQQIGTVEETVTPAAFLSLSQYGSETVLAGPDVRAVVTDRDITVEPFDEGALDLIASLYSCAVDGSCSSVEMSPAVATALALVARSLADDDTEWLEPFVRHRPLAGAAEALEIAVDLPPGTVERLRVFGSEPMRARISQRLTAQSETETAIADASAPIDAALTAMRAIGSSLDAAAMEPDEYGTDPLVGSWHWNGLPALDAAAADREFPNSDKNSAADGDVAGVGVDEVVDALDGGLVLLSGPKASGKRRLTASVATALTMRGATVRLSDLRQPNHSRVGIDATPNAVVVATYGAEPARIVSDAGVRALADWVEAGVCSGAVLLCDNDRREHLDALADRTGCDDVEAWCDRIEFDLGDADLTADRTPEAVAEDLLSALEWPENRTPSRRSLAVDSVAGQSTLAAIAGMPDSALDAAFVGQVVAEAVAVVARTAQPSAAREWLLLVDNLVGDVAGNRCDTDAAIRYRGTVAGTAMATVASEHPTADAWVEAIAVRALALTNETATPHGRDSVGGDVEPIVTAVTTALSTLARPEAGGEPNQGALATVDHLLHEMVDGNAIDPEPGLYPLCRIYGKTVGRLVERAEESASAEAVLAPVVALVDQTASEHEDGHASVLLGNVFGSMLGALGSVEMPTDDLPVWIDAIDAAARDVATSLQHDENRAELLHVASVSAIGFWVFDHNCPADRFGPWLVATGEQLCRSTAESSFVDHPESFVVDTYSWAIWHVVHYRDLDRAERLFEKCHRLVDTIADSEVPDDEWECRASLHAGALATLAIVEQGDVAKSGPYGKGTLRLPDSPGFADWIDRYDATVTRGVVGDAPTAVVEPYLRAVYRGALSTQVRGYDTEPADGISPHSESMWFDSMTERIEDLAATGDLVSEPVAFLRSVYGDAATGWAAEGGANLAGEWLGSLVRAFRGAREGIKGPSKTEWFDAFAEADAAVLLAVLTRTDAGGRTHDRLVESVLSQIETTATATEYPLQPVHYVASVFGTALALAVEADPAEVRFGVTEVVAAEQRTDFAWVGMARASVLERVYAAALAEVGQTNADHDNTEAWLAVCSERMEATATRELPDDPAGFVAGVYTRAYVDAVEAETPAWRRRLDAALRAFALESHVEDPATFLEGVYADVVVAGTTQSQLAAEVEACVEAVSQSVERASEENVFRADDAVVRTFSRAVDRLPTGNPRAQADCTHLLGRALRATGGETLEAAVFGGDRPTGDYSE</sequence>
<proteinExistence type="predicted"/>
<dbReference type="EMBL" id="RZIG01000001">
    <property type="protein sequence ID" value="RYJ15502.1"/>
    <property type="molecule type" value="Genomic_DNA"/>
</dbReference>
<dbReference type="Proteomes" id="UP000293535">
    <property type="component" value="Unassembled WGS sequence"/>
</dbReference>
<gene>
    <name evidence="1" type="ORF">ELS20_00050</name>
</gene>
<accession>A0A482TFH8</accession>
<comment type="caution">
    <text evidence="1">The sequence shown here is derived from an EMBL/GenBank/DDBJ whole genome shotgun (WGS) entry which is preliminary data.</text>
</comment>
<evidence type="ECO:0000313" key="2">
    <source>
        <dbReference type="Proteomes" id="UP000293535"/>
    </source>
</evidence>
<dbReference type="RefSeq" id="WP_129754731.1">
    <property type="nucleotide sequence ID" value="NZ_JAFKAA010000001.1"/>
</dbReference>
<protein>
    <submittedName>
        <fullName evidence="1">Uncharacterized protein</fullName>
    </submittedName>
</protein>
<evidence type="ECO:0000313" key="1">
    <source>
        <dbReference type="EMBL" id="RYJ15502.1"/>
    </source>
</evidence>